<evidence type="ECO:0000256" key="4">
    <source>
        <dbReference type="SAM" id="Phobius"/>
    </source>
</evidence>
<feature type="transmembrane region" description="Helical" evidence="4">
    <location>
        <begin position="54"/>
        <end position="76"/>
    </location>
</feature>
<keyword evidence="1 3" id="KW-0420">Kringle</keyword>
<organism>
    <name type="scientific">Branchiostoma floridae</name>
    <name type="common">Florida lancelet</name>
    <name type="synonym">Amphioxus</name>
    <dbReference type="NCBI Taxonomy" id="7739"/>
    <lineage>
        <taxon>Eukaryota</taxon>
        <taxon>Metazoa</taxon>
        <taxon>Chordata</taxon>
        <taxon>Cephalochordata</taxon>
        <taxon>Leptocardii</taxon>
        <taxon>Amphioxiformes</taxon>
        <taxon>Branchiostomatidae</taxon>
        <taxon>Branchiostoma</taxon>
    </lineage>
</organism>
<dbReference type="InterPro" id="IPR018056">
    <property type="entry name" value="Kringle_CS"/>
</dbReference>
<sequence>MAAGSEGGSRTWKLCSEFKHIYSTETSSTEETFEIGQLQEDRSTNQRKCCRPSCVVPSTIVIVTIIVVTIIVMRVMHETSAVSDTKEMDKYDQTTVTPTTRLSVTRGWVEENNSTRNTMTTATREELMQSLANSSTSDYCGNVSVTFTDVGKDFLDNRKSIMPIVPGCKENSNGSEYRGNVSVTRNGKTCRRWDTGLSQWHRYRPELYPELVENYCRNPGGNEPGLWCYTTDPNTPQQYCINPACSAGTLGARL</sequence>
<dbReference type="STRING" id="7739.C3YZW5"/>
<dbReference type="FunFam" id="2.40.20.10:FF:000024">
    <property type="entry name" value="Uncharacterized protein"/>
    <property type="match status" value="1"/>
</dbReference>
<dbReference type="PROSITE" id="PS00021">
    <property type="entry name" value="KRINGLE_1"/>
    <property type="match status" value="1"/>
</dbReference>
<dbReference type="SMART" id="SM00130">
    <property type="entry name" value="KR"/>
    <property type="match status" value="1"/>
</dbReference>
<evidence type="ECO:0000313" key="6">
    <source>
        <dbReference type="EMBL" id="EEN54386.1"/>
    </source>
</evidence>
<protein>
    <recommendedName>
        <fullName evidence="5">Kringle domain-containing protein</fullName>
    </recommendedName>
</protein>
<evidence type="ECO:0000256" key="3">
    <source>
        <dbReference type="PROSITE-ProRule" id="PRU00121"/>
    </source>
</evidence>
<dbReference type="EMBL" id="GG666566">
    <property type="protein sequence ID" value="EEN54386.1"/>
    <property type="molecule type" value="Genomic_DNA"/>
</dbReference>
<dbReference type="SUPFAM" id="SSF57440">
    <property type="entry name" value="Kringle-like"/>
    <property type="match status" value="1"/>
</dbReference>
<gene>
    <name evidence="6" type="ORF">BRAFLDRAFT_69731</name>
</gene>
<dbReference type="InterPro" id="IPR050759">
    <property type="entry name" value="Serine_protease_kringle"/>
</dbReference>
<dbReference type="InterPro" id="IPR013806">
    <property type="entry name" value="Kringle-like"/>
</dbReference>
<name>C3YZW5_BRAFL</name>
<reference evidence="6" key="1">
    <citation type="journal article" date="2008" name="Nature">
        <title>The amphioxus genome and the evolution of the chordate karyotype.</title>
        <authorList>
            <consortium name="US DOE Joint Genome Institute (JGI-PGF)"/>
            <person name="Putnam N.H."/>
            <person name="Butts T."/>
            <person name="Ferrier D.E.K."/>
            <person name="Furlong R.F."/>
            <person name="Hellsten U."/>
            <person name="Kawashima T."/>
            <person name="Robinson-Rechavi M."/>
            <person name="Shoguchi E."/>
            <person name="Terry A."/>
            <person name="Yu J.-K."/>
            <person name="Benito-Gutierrez E.L."/>
            <person name="Dubchak I."/>
            <person name="Garcia-Fernandez J."/>
            <person name="Gibson-Brown J.J."/>
            <person name="Grigoriev I.V."/>
            <person name="Horton A.C."/>
            <person name="de Jong P.J."/>
            <person name="Jurka J."/>
            <person name="Kapitonov V.V."/>
            <person name="Kohara Y."/>
            <person name="Kuroki Y."/>
            <person name="Lindquist E."/>
            <person name="Lucas S."/>
            <person name="Osoegawa K."/>
            <person name="Pennacchio L.A."/>
            <person name="Salamov A.A."/>
            <person name="Satou Y."/>
            <person name="Sauka-Spengler T."/>
            <person name="Schmutz J."/>
            <person name="Shin-I T."/>
            <person name="Toyoda A."/>
            <person name="Bronner-Fraser M."/>
            <person name="Fujiyama A."/>
            <person name="Holland L.Z."/>
            <person name="Holland P.W.H."/>
            <person name="Satoh N."/>
            <person name="Rokhsar D.S."/>
        </authorList>
    </citation>
    <scope>NUCLEOTIDE SEQUENCE [LARGE SCALE GENOMIC DNA]</scope>
    <source>
        <strain evidence="6">S238N-H82</strain>
        <tissue evidence="6">Testes</tissue>
    </source>
</reference>
<dbReference type="PANTHER" id="PTHR24261:SF7">
    <property type="entry name" value="KRINGLE DOMAIN-CONTAINING PROTEIN"/>
    <property type="match status" value="1"/>
</dbReference>
<keyword evidence="4" id="KW-0472">Membrane</keyword>
<keyword evidence="2" id="KW-1015">Disulfide bond</keyword>
<dbReference type="PROSITE" id="PS50070">
    <property type="entry name" value="KRINGLE_2"/>
    <property type="match status" value="1"/>
</dbReference>
<proteinExistence type="predicted"/>
<dbReference type="Gene3D" id="2.40.20.10">
    <property type="entry name" value="Plasminogen Kringle 4"/>
    <property type="match status" value="1"/>
</dbReference>
<dbReference type="Pfam" id="PF00051">
    <property type="entry name" value="Kringle"/>
    <property type="match status" value="1"/>
</dbReference>
<dbReference type="InterPro" id="IPR000001">
    <property type="entry name" value="Kringle"/>
</dbReference>
<accession>C3YZW5</accession>
<evidence type="ECO:0000256" key="1">
    <source>
        <dbReference type="ARBA" id="ARBA00022572"/>
    </source>
</evidence>
<dbReference type="CDD" id="cd00108">
    <property type="entry name" value="KR"/>
    <property type="match status" value="1"/>
</dbReference>
<evidence type="ECO:0000259" key="5">
    <source>
        <dbReference type="PROSITE" id="PS50070"/>
    </source>
</evidence>
<dbReference type="InterPro" id="IPR038178">
    <property type="entry name" value="Kringle_sf"/>
</dbReference>
<dbReference type="AlphaFoldDB" id="C3YZW5"/>
<evidence type="ECO:0000256" key="2">
    <source>
        <dbReference type="ARBA" id="ARBA00023157"/>
    </source>
</evidence>
<dbReference type="PRINTS" id="PR00018">
    <property type="entry name" value="KRINGLE"/>
</dbReference>
<comment type="caution">
    <text evidence="3">Lacks conserved residue(s) required for the propagation of feature annotation.</text>
</comment>
<keyword evidence="4" id="KW-0812">Transmembrane</keyword>
<dbReference type="PANTHER" id="PTHR24261">
    <property type="entry name" value="PLASMINOGEN-RELATED"/>
    <property type="match status" value="1"/>
</dbReference>
<feature type="domain" description="Kringle" evidence="5">
    <location>
        <begin position="173"/>
        <end position="245"/>
    </location>
</feature>
<keyword evidence="4" id="KW-1133">Transmembrane helix</keyword>
<dbReference type="InParanoid" id="C3YZW5"/>